<keyword evidence="2 6" id="KW-0409">Iron storage</keyword>
<comment type="function">
    <text evidence="6">Stores iron in a soluble, non-toxic, readily available form. Important for iron homeostasis. Iron is taken up in the ferrous form and deposited as ferric hydroxides after oxidation.</text>
</comment>
<feature type="binding site" evidence="5">
    <location>
        <position position="196"/>
    </location>
    <ligand>
        <name>Fe cation</name>
        <dbReference type="ChEBI" id="CHEBI:24875"/>
        <label>1</label>
    </ligand>
</feature>
<evidence type="ECO:0000256" key="4">
    <source>
        <dbReference type="ARBA" id="ARBA00023004"/>
    </source>
</evidence>
<evidence type="ECO:0000256" key="5">
    <source>
        <dbReference type="PIRSR" id="PIRSR601519-1"/>
    </source>
</evidence>
<comment type="catalytic activity">
    <reaction evidence="6">
        <text>4 Fe(2+) + O2 + 4 H(+) = 4 Fe(3+) + 2 H2O</text>
        <dbReference type="Rhea" id="RHEA:11148"/>
        <dbReference type="ChEBI" id="CHEBI:15377"/>
        <dbReference type="ChEBI" id="CHEBI:15378"/>
        <dbReference type="ChEBI" id="CHEBI:15379"/>
        <dbReference type="ChEBI" id="CHEBI:29033"/>
        <dbReference type="ChEBI" id="CHEBI:29034"/>
        <dbReference type="EC" id="1.16.3.1"/>
    </reaction>
</comment>
<feature type="binding site" evidence="5">
    <location>
        <position position="151"/>
    </location>
    <ligand>
        <name>Fe cation</name>
        <dbReference type="ChEBI" id="CHEBI:24875"/>
        <label>1</label>
    </ligand>
</feature>
<evidence type="ECO:0000313" key="8">
    <source>
        <dbReference type="EMBL" id="KAJ8910417.1"/>
    </source>
</evidence>
<dbReference type="EMBL" id="JANEYG010000301">
    <property type="protein sequence ID" value="KAJ8910417.1"/>
    <property type="molecule type" value="Genomic_DNA"/>
</dbReference>
<feature type="domain" description="Ferritin-like diiron" evidence="7">
    <location>
        <begin position="99"/>
        <end position="233"/>
    </location>
</feature>
<dbReference type="PROSITE" id="PS50905">
    <property type="entry name" value="FERRITIN_LIKE"/>
    <property type="match status" value="1"/>
</dbReference>
<sequence>MISSNLTEFLQWLFQKNIPKFLIQRVESSKTLKPVLNNEVCTYSYRNLIHSKKCILHNNKNLLMKNSNVYENLINKVMPRTAFCTKSENRSCKPSPGRHEYHKETEDSVNNQIGAEFNAAFSYLSMACYFGRTEISLPGCQGFFTNMYEEELEHAMIFINHQLLRGGYVLLPTISLSHSQDWKSIKKAFATALEMEKSIKEKLVSLFDVAETHKDLQVMDIVSTQFMEEQVPT</sequence>
<keyword evidence="4 5" id="KW-0408">Iron</keyword>
<feature type="binding site" evidence="5">
    <location>
        <position position="154"/>
    </location>
    <ligand>
        <name>Fe cation</name>
        <dbReference type="ChEBI" id="CHEBI:24875"/>
        <label>1</label>
    </ligand>
</feature>
<evidence type="ECO:0000259" key="7">
    <source>
        <dbReference type="PROSITE" id="PS50905"/>
    </source>
</evidence>
<dbReference type="SUPFAM" id="SSF47240">
    <property type="entry name" value="Ferritin-like"/>
    <property type="match status" value="1"/>
</dbReference>
<dbReference type="EC" id="1.16.3.1" evidence="6"/>
<name>A0AAV8V8S9_9CUCU</name>
<dbReference type="GO" id="GO:0005737">
    <property type="term" value="C:cytoplasm"/>
    <property type="evidence" value="ECO:0007669"/>
    <property type="project" value="TreeGrafter"/>
</dbReference>
<feature type="binding site" evidence="5">
    <location>
        <position position="116"/>
    </location>
    <ligand>
        <name>Fe cation</name>
        <dbReference type="ChEBI" id="CHEBI:24875"/>
        <label>1</label>
    </ligand>
</feature>
<dbReference type="InterPro" id="IPR009078">
    <property type="entry name" value="Ferritin-like_SF"/>
</dbReference>
<dbReference type="PANTHER" id="PTHR11431:SF75">
    <property type="entry name" value="FERRITIN"/>
    <property type="match status" value="1"/>
</dbReference>
<dbReference type="InterPro" id="IPR012347">
    <property type="entry name" value="Ferritin-like"/>
</dbReference>
<gene>
    <name evidence="8" type="ORF">NQ315_013892</name>
</gene>
<keyword evidence="6" id="KW-0560">Oxidoreductase</keyword>
<keyword evidence="9" id="KW-1185">Reference proteome</keyword>
<dbReference type="Proteomes" id="UP001159042">
    <property type="component" value="Unassembled WGS sequence"/>
</dbReference>
<accession>A0AAV8V8S9</accession>
<dbReference type="InterPro" id="IPR009040">
    <property type="entry name" value="Ferritin-like_diiron"/>
</dbReference>
<dbReference type="CDD" id="cd01056">
    <property type="entry name" value="Euk_Ferritin"/>
    <property type="match status" value="1"/>
</dbReference>
<feature type="binding site" evidence="5">
    <location>
        <position position="230"/>
    </location>
    <ligand>
        <name>Fe cation</name>
        <dbReference type="ChEBI" id="CHEBI:24875"/>
        <label>1</label>
    </ligand>
</feature>
<evidence type="ECO:0000256" key="1">
    <source>
        <dbReference type="ARBA" id="ARBA00007513"/>
    </source>
</evidence>
<organism evidence="8 9">
    <name type="scientific">Exocentrus adspersus</name>
    <dbReference type="NCBI Taxonomy" id="1586481"/>
    <lineage>
        <taxon>Eukaryota</taxon>
        <taxon>Metazoa</taxon>
        <taxon>Ecdysozoa</taxon>
        <taxon>Arthropoda</taxon>
        <taxon>Hexapoda</taxon>
        <taxon>Insecta</taxon>
        <taxon>Pterygota</taxon>
        <taxon>Neoptera</taxon>
        <taxon>Endopterygota</taxon>
        <taxon>Coleoptera</taxon>
        <taxon>Polyphaga</taxon>
        <taxon>Cucujiformia</taxon>
        <taxon>Chrysomeloidea</taxon>
        <taxon>Cerambycidae</taxon>
        <taxon>Lamiinae</taxon>
        <taxon>Acanthocinini</taxon>
        <taxon>Exocentrus</taxon>
    </lineage>
</organism>
<protein>
    <recommendedName>
        <fullName evidence="6">Ferritin</fullName>
        <ecNumber evidence="6">1.16.3.1</ecNumber>
    </recommendedName>
</protein>
<comment type="similarity">
    <text evidence="1 6">Belongs to the ferritin family.</text>
</comment>
<dbReference type="GO" id="GO:0008198">
    <property type="term" value="F:ferrous iron binding"/>
    <property type="evidence" value="ECO:0007669"/>
    <property type="project" value="TreeGrafter"/>
</dbReference>
<dbReference type="Gene3D" id="1.20.1260.10">
    <property type="match status" value="1"/>
</dbReference>
<dbReference type="PANTHER" id="PTHR11431">
    <property type="entry name" value="FERRITIN"/>
    <property type="match status" value="1"/>
</dbReference>
<evidence type="ECO:0000256" key="6">
    <source>
        <dbReference type="RuleBase" id="RU361145"/>
    </source>
</evidence>
<dbReference type="GO" id="GO:0006879">
    <property type="term" value="P:intracellular iron ion homeostasis"/>
    <property type="evidence" value="ECO:0007669"/>
    <property type="project" value="UniProtKB-KW"/>
</dbReference>
<proteinExistence type="inferred from homology"/>
<dbReference type="InterPro" id="IPR001519">
    <property type="entry name" value="Ferritin"/>
</dbReference>
<dbReference type="GO" id="GO:0004322">
    <property type="term" value="F:ferroxidase activity"/>
    <property type="evidence" value="ECO:0007669"/>
    <property type="project" value="UniProtKB-EC"/>
</dbReference>
<dbReference type="Pfam" id="PF00210">
    <property type="entry name" value="Ferritin"/>
    <property type="match status" value="1"/>
</dbReference>
<keyword evidence="3 5" id="KW-0479">Metal-binding</keyword>
<dbReference type="AlphaFoldDB" id="A0AAV8V8S9"/>
<evidence type="ECO:0000256" key="3">
    <source>
        <dbReference type="ARBA" id="ARBA00022723"/>
    </source>
</evidence>
<evidence type="ECO:0000313" key="9">
    <source>
        <dbReference type="Proteomes" id="UP001159042"/>
    </source>
</evidence>
<evidence type="ECO:0000256" key="2">
    <source>
        <dbReference type="ARBA" id="ARBA00022434"/>
    </source>
</evidence>
<dbReference type="GO" id="GO:0008199">
    <property type="term" value="F:ferric iron binding"/>
    <property type="evidence" value="ECO:0007669"/>
    <property type="project" value="InterPro"/>
</dbReference>
<dbReference type="InterPro" id="IPR008331">
    <property type="entry name" value="Ferritin_DPS_dom"/>
</dbReference>
<comment type="caution">
    <text evidence="8">The sequence shown here is derived from an EMBL/GenBank/DDBJ whole genome shotgun (WGS) entry which is preliminary data.</text>
</comment>
<dbReference type="GO" id="GO:0006826">
    <property type="term" value="P:iron ion transport"/>
    <property type="evidence" value="ECO:0007669"/>
    <property type="project" value="InterPro"/>
</dbReference>
<reference evidence="8 9" key="1">
    <citation type="journal article" date="2023" name="Insect Mol. Biol.">
        <title>Genome sequencing provides insights into the evolution of gene families encoding plant cell wall-degrading enzymes in longhorned beetles.</title>
        <authorList>
            <person name="Shin N.R."/>
            <person name="Okamura Y."/>
            <person name="Kirsch R."/>
            <person name="Pauchet Y."/>
        </authorList>
    </citation>
    <scope>NUCLEOTIDE SEQUENCE [LARGE SCALE GENOMIC DNA]</scope>
    <source>
        <strain evidence="8">EAD_L_NR</strain>
    </source>
</reference>